<evidence type="ECO:0000313" key="2">
    <source>
        <dbReference type="EMBL" id="CAH1183037.1"/>
    </source>
</evidence>
<dbReference type="Pfam" id="PF02338">
    <property type="entry name" value="OTU"/>
    <property type="match status" value="1"/>
</dbReference>
<dbReference type="EMBL" id="CAKJTU040000003">
    <property type="protein sequence ID" value="CAH1183037.1"/>
    <property type="molecule type" value="Genomic_DNA"/>
</dbReference>
<organism evidence="2 3">
    <name type="scientific">Ceutorhynchus assimilis</name>
    <name type="common">cabbage seed weevil</name>
    <dbReference type="NCBI Taxonomy" id="467358"/>
    <lineage>
        <taxon>Eukaryota</taxon>
        <taxon>Metazoa</taxon>
        <taxon>Ecdysozoa</taxon>
        <taxon>Arthropoda</taxon>
        <taxon>Hexapoda</taxon>
        <taxon>Insecta</taxon>
        <taxon>Pterygota</taxon>
        <taxon>Neoptera</taxon>
        <taxon>Endopterygota</taxon>
        <taxon>Coleoptera</taxon>
        <taxon>Polyphaga</taxon>
        <taxon>Cucujiformia</taxon>
        <taxon>Curculionidae</taxon>
        <taxon>Ceutorhynchinae</taxon>
        <taxon>Ceutorhynchus</taxon>
    </lineage>
</organism>
<evidence type="ECO:0000313" key="3">
    <source>
        <dbReference type="Proteomes" id="UP001152799"/>
    </source>
</evidence>
<proteinExistence type="predicted"/>
<dbReference type="Gene3D" id="3.90.70.80">
    <property type="match status" value="1"/>
</dbReference>
<dbReference type="CDD" id="cd22744">
    <property type="entry name" value="OTU"/>
    <property type="match status" value="1"/>
</dbReference>
<comment type="caution">
    <text evidence="2">The sequence shown here is derived from an EMBL/GenBank/DDBJ whole genome shotgun (WGS) entry which is preliminary data.</text>
</comment>
<gene>
    <name evidence="2" type="ORF">CEUTPL_LOCUS14534</name>
</gene>
<dbReference type="InterPro" id="IPR050704">
    <property type="entry name" value="Peptidase_C85-like"/>
</dbReference>
<dbReference type="OrthoDB" id="409956at2759"/>
<feature type="domain" description="OTU" evidence="1">
    <location>
        <begin position="10"/>
        <end position="130"/>
    </location>
</feature>
<dbReference type="AlphaFoldDB" id="A0A9P0DP31"/>
<dbReference type="GO" id="GO:0004843">
    <property type="term" value="F:cysteine-type deubiquitinase activity"/>
    <property type="evidence" value="ECO:0007669"/>
    <property type="project" value="TreeGrafter"/>
</dbReference>
<protein>
    <recommendedName>
        <fullName evidence="1">OTU domain-containing protein</fullName>
    </recommendedName>
</protein>
<dbReference type="PANTHER" id="PTHR12419">
    <property type="entry name" value="OTU DOMAIN CONTAINING PROTEIN"/>
    <property type="match status" value="1"/>
</dbReference>
<dbReference type="InterPro" id="IPR038765">
    <property type="entry name" value="Papain-like_cys_pep_sf"/>
</dbReference>
<sequence length="205" mass="22428">MSIWKKDTVGKYLGIQGDGNCLFRALSVGMGGNFSHEKLREILVNEVRDKWDEYANNVFDYDNVDHYYREMMKVSVWGSYAEIFAFSNVLQRRVVVISDGREAVDVGPQDNTPIVLRFVGNNHYDLYEDTVIPLPVTVVGAAAARTPVVVAPAVAVSTVATPAIVAPAVAVAPAAVAPVAVRKNNQKVEATSCYGFGKARVEYEE</sequence>
<evidence type="ECO:0000259" key="1">
    <source>
        <dbReference type="PROSITE" id="PS50802"/>
    </source>
</evidence>
<keyword evidence="3" id="KW-1185">Reference proteome</keyword>
<reference evidence="2" key="1">
    <citation type="submission" date="2022-01" db="EMBL/GenBank/DDBJ databases">
        <authorList>
            <person name="King R."/>
        </authorList>
    </citation>
    <scope>NUCLEOTIDE SEQUENCE</scope>
</reference>
<dbReference type="PROSITE" id="PS50802">
    <property type="entry name" value="OTU"/>
    <property type="match status" value="1"/>
</dbReference>
<dbReference type="GO" id="GO:0016579">
    <property type="term" value="P:protein deubiquitination"/>
    <property type="evidence" value="ECO:0007669"/>
    <property type="project" value="TreeGrafter"/>
</dbReference>
<dbReference type="PANTHER" id="PTHR12419:SF11">
    <property type="entry name" value="OTU DOMAIN-CONTAINING PROTEIN DDB_G0284757"/>
    <property type="match status" value="1"/>
</dbReference>
<dbReference type="InterPro" id="IPR003323">
    <property type="entry name" value="OTU_dom"/>
</dbReference>
<dbReference type="Proteomes" id="UP001152799">
    <property type="component" value="Unassembled WGS sequence"/>
</dbReference>
<accession>A0A9P0DP31</accession>
<name>A0A9P0DP31_9CUCU</name>
<dbReference type="SUPFAM" id="SSF54001">
    <property type="entry name" value="Cysteine proteinases"/>
    <property type="match status" value="1"/>
</dbReference>